<feature type="domain" description="Cyclin-like" evidence="5">
    <location>
        <begin position="193"/>
        <end position="284"/>
    </location>
</feature>
<feature type="non-terminal residue" evidence="7">
    <location>
        <position position="1"/>
    </location>
</feature>
<dbReference type="Pfam" id="PF02984">
    <property type="entry name" value="Cyclin_C"/>
    <property type="match status" value="1"/>
</dbReference>
<comment type="caution">
    <text evidence="7">The sequence shown here is derived from an EMBL/GenBank/DDBJ whole genome shotgun (WGS) entry which is preliminary data.</text>
</comment>
<evidence type="ECO:0008006" key="9">
    <source>
        <dbReference type="Google" id="ProtNLM"/>
    </source>
</evidence>
<dbReference type="Proteomes" id="UP000324897">
    <property type="component" value="Chromosome 1"/>
</dbReference>
<keyword evidence="3" id="KW-0131">Cell cycle</keyword>
<keyword evidence="8" id="KW-1185">Reference proteome</keyword>
<evidence type="ECO:0000256" key="4">
    <source>
        <dbReference type="RuleBase" id="RU000383"/>
    </source>
</evidence>
<dbReference type="InterPro" id="IPR039361">
    <property type="entry name" value="Cyclin"/>
</dbReference>
<dbReference type="Gramene" id="TVU29655">
    <property type="protein sequence ID" value="TVU29655"/>
    <property type="gene ID" value="EJB05_21231"/>
</dbReference>
<gene>
    <name evidence="7" type="ORF">EJB05_21231</name>
</gene>
<dbReference type="InterPro" id="IPR013763">
    <property type="entry name" value="Cyclin-like_dom"/>
</dbReference>
<dbReference type="GO" id="GO:0051301">
    <property type="term" value="P:cell division"/>
    <property type="evidence" value="ECO:0007669"/>
    <property type="project" value="UniProtKB-KW"/>
</dbReference>
<feature type="domain" description="Cyclin-like" evidence="5">
    <location>
        <begin position="297"/>
        <end position="390"/>
    </location>
</feature>
<evidence type="ECO:0000256" key="1">
    <source>
        <dbReference type="ARBA" id="ARBA00022618"/>
    </source>
</evidence>
<reference evidence="7 8" key="1">
    <citation type="journal article" date="2019" name="Sci. Rep.">
        <title>A high-quality genome of Eragrostis curvula grass provides insights into Poaceae evolution and supports new strategies to enhance forage quality.</title>
        <authorList>
            <person name="Carballo J."/>
            <person name="Santos B.A.C.M."/>
            <person name="Zappacosta D."/>
            <person name="Garbus I."/>
            <person name="Selva J.P."/>
            <person name="Gallo C.A."/>
            <person name="Diaz A."/>
            <person name="Albertini E."/>
            <person name="Caccamo M."/>
            <person name="Echenique V."/>
        </authorList>
    </citation>
    <scope>NUCLEOTIDE SEQUENCE [LARGE SCALE GENOMIC DNA]</scope>
    <source>
        <strain evidence="8">cv. Victoria</strain>
        <tissue evidence="7">Leaf</tissue>
    </source>
</reference>
<dbReference type="SUPFAM" id="SSF47954">
    <property type="entry name" value="Cyclin-like"/>
    <property type="match status" value="2"/>
</dbReference>
<dbReference type="InterPro" id="IPR006671">
    <property type="entry name" value="Cyclin_N"/>
</dbReference>
<evidence type="ECO:0000256" key="3">
    <source>
        <dbReference type="ARBA" id="ARBA00023306"/>
    </source>
</evidence>
<comment type="similarity">
    <text evidence="4">Belongs to the cyclin family.</text>
</comment>
<evidence type="ECO:0000256" key="2">
    <source>
        <dbReference type="ARBA" id="ARBA00023127"/>
    </source>
</evidence>
<dbReference type="Pfam" id="PF00134">
    <property type="entry name" value="Cyclin_N"/>
    <property type="match status" value="1"/>
</dbReference>
<name>A0A5J9V170_9POAL</name>
<accession>A0A5J9V170</accession>
<organism evidence="7 8">
    <name type="scientific">Eragrostis curvula</name>
    <name type="common">weeping love grass</name>
    <dbReference type="NCBI Taxonomy" id="38414"/>
    <lineage>
        <taxon>Eukaryota</taxon>
        <taxon>Viridiplantae</taxon>
        <taxon>Streptophyta</taxon>
        <taxon>Embryophyta</taxon>
        <taxon>Tracheophyta</taxon>
        <taxon>Spermatophyta</taxon>
        <taxon>Magnoliopsida</taxon>
        <taxon>Liliopsida</taxon>
        <taxon>Poales</taxon>
        <taxon>Poaceae</taxon>
        <taxon>PACMAD clade</taxon>
        <taxon>Chloridoideae</taxon>
        <taxon>Eragrostideae</taxon>
        <taxon>Eragrostidinae</taxon>
        <taxon>Eragrostis</taxon>
    </lineage>
</organism>
<proteinExistence type="inferred from homology"/>
<dbReference type="EMBL" id="RWGY01000011">
    <property type="protein sequence ID" value="TVU29655.1"/>
    <property type="molecule type" value="Genomic_DNA"/>
</dbReference>
<dbReference type="AlphaFoldDB" id="A0A5J9V170"/>
<evidence type="ECO:0000259" key="5">
    <source>
        <dbReference type="SMART" id="SM00385"/>
    </source>
</evidence>
<feature type="domain" description="Cyclin C-terminal" evidence="6">
    <location>
        <begin position="293"/>
        <end position="417"/>
    </location>
</feature>
<keyword evidence="1" id="KW-0132">Cell division</keyword>
<evidence type="ECO:0000259" key="6">
    <source>
        <dbReference type="SMART" id="SM01332"/>
    </source>
</evidence>
<dbReference type="SMART" id="SM01332">
    <property type="entry name" value="Cyclin_C"/>
    <property type="match status" value="1"/>
</dbReference>
<dbReference type="InterPro" id="IPR036915">
    <property type="entry name" value="Cyclin-like_sf"/>
</dbReference>
<dbReference type="OrthoDB" id="645822at2759"/>
<protein>
    <recommendedName>
        <fullName evidence="9">Cyclin N-terminal domain-containing protein</fullName>
    </recommendedName>
</protein>
<dbReference type="Gene3D" id="1.10.472.10">
    <property type="entry name" value="Cyclin-like"/>
    <property type="match status" value="2"/>
</dbReference>
<evidence type="ECO:0000313" key="7">
    <source>
        <dbReference type="EMBL" id="TVU29655.1"/>
    </source>
</evidence>
<evidence type="ECO:0000313" key="8">
    <source>
        <dbReference type="Proteomes" id="UP000324897"/>
    </source>
</evidence>
<dbReference type="SMART" id="SM00385">
    <property type="entry name" value="CYCLIN"/>
    <property type="match status" value="2"/>
</dbReference>
<sequence>MMCTAAPSALPAGLDGRAALSMCGYADDYDDVAEMDALLGDIDLVVHAHPTTTTGLTPDPFALPMAPSAEFVAPPRRHDSYLDVLLRSIRSVKVASAPVSVAREDGPTTPIAELEAPFSYGDDDATVCEDVRTIKTVSSKKRPVADPSEAYDGEIDATFRNMEKDPAERPSADYLWTTQEGNMTMLDRAELVTWMYEFSRFGRFQLLPPGALHRAVSYVDRFLSANKFDFDAQDLRLLGAVAAFAASKYDDRRTSWLLINADTIARDVGCTGREVIDAERDLVAALGYRLSGPTAYTFVDHFTRRDKLDTDEGVMVRSLAHHLASMTLLDYRCVPLMPSAVAAAAILVARRVVFNSAATLPQKELWSEEMVRMTGYAAEDLADITNTIYEMHELAGVWPGCAQMMDDFMYRYSLPPR</sequence>
<dbReference type="PANTHER" id="PTHR10177">
    <property type="entry name" value="CYCLINS"/>
    <property type="match status" value="1"/>
</dbReference>
<keyword evidence="2 4" id="KW-0195">Cyclin</keyword>
<dbReference type="InterPro" id="IPR004367">
    <property type="entry name" value="Cyclin_C-dom"/>
</dbReference>